<evidence type="ECO:0000256" key="1">
    <source>
        <dbReference type="SAM" id="MobiDB-lite"/>
    </source>
</evidence>
<feature type="region of interest" description="Disordered" evidence="1">
    <location>
        <begin position="20"/>
        <end position="41"/>
    </location>
</feature>
<gene>
    <name evidence="2" type="ORF">RESH_04967</name>
</gene>
<reference evidence="2 3" key="1">
    <citation type="journal article" date="2013" name="Mar. Genomics">
        <title>Expression of sulfatases in Rhodopirellula baltica and the diversity of sulfatases in the genus Rhodopirellula.</title>
        <authorList>
            <person name="Wegner C.E."/>
            <person name="Richter-Heitmann T."/>
            <person name="Klindworth A."/>
            <person name="Klockow C."/>
            <person name="Richter M."/>
            <person name="Achstetter T."/>
            <person name="Glockner F.O."/>
            <person name="Harder J."/>
        </authorList>
    </citation>
    <scope>NUCLEOTIDE SEQUENCE [LARGE SCALE GENOMIC DNA]</scope>
    <source>
        <strain evidence="2 3">SH398</strain>
    </source>
</reference>
<dbReference type="EMBL" id="ANOF01000155">
    <property type="protein sequence ID" value="EMI24596.1"/>
    <property type="molecule type" value="Genomic_DNA"/>
</dbReference>
<comment type="caution">
    <text evidence="2">The sequence shown here is derived from an EMBL/GenBank/DDBJ whole genome shotgun (WGS) entry which is preliminary data.</text>
</comment>
<sequence>MHTNEIRRRILDSPSSTLIGTDHIRIKPTNQLRAKRRLPHR</sequence>
<accession>M5RZF1</accession>
<protein>
    <submittedName>
        <fullName evidence="2">Uncharacterized protein</fullName>
    </submittedName>
</protein>
<name>M5RZF1_9BACT</name>
<evidence type="ECO:0000313" key="3">
    <source>
        <dbReference type="Proteomes" id="UP000011996"/>
    </source>
</evidence>
<organism evidence="2 3">
    <name type="scientific">Rhodopirellula europaea SH398</name>
    <dbReference type="NCBI Taxonomy" id="1263868"/>
    <lineage>
        <taxon>Bacteria</taxon>
        <taxon>Pseudomonadati</taxon>
        <taxon>Planctomycetota</taxon>
        <taxon>Planctomycetia</taxon>
        <taxon>Pirellulales</taxon>
        <taxon>Pirellulaceae</taxon>
        <taxon>Rhodopirellula</taxon>
    </lineage>
</organism>
<dbReference type="AlphaFoldDB" id="M5RZF1"/>
<dbReference type="Proteomes" id="UP000011996">
    <property type="component" value="Unassembled WGS sequence"/>
</dbReference>
<proteinExistence type="predicted"/>
<evidence type="ECO:0000313" key="2">
    <source>
        <dbReference type="EMBL" id="EMI24596.1"/>
    </source>
</evidence>